<evidence type="ECO:0000259" key="11">
    <source>
        <dbReference type="Pfam" id="PF08401"/>
    </source>
</evidence>
<dbReference type="GO" id="GO:0016787">
    <property type="term" value="F:hydrolase activity"/>
    <property type="evidence" value="ECO:0007669"/>
    <property type="project" value="UniProtKB-KW"/>
</dbReference>
<dbReference type="InterPro" id="IPR021960">
    <property type="entry name" value="DUF3577"/>
</dbReference>
<dbReference type="Pfam" id="PF00580">
    <property type="entry name" value="UvrD-helicase"/>
    <property type="match status" value="1"/>
</dbReference>
<evidence type="ECO:0000256" key="9">
    <source>
        <dbReference type="SAM" id="MobiDB-lite"/>
    </source>
</evidence>
<dbReference type="EC" id="5.6.2.4" evidence="7"/>
<evidence type="ECO:0000256" key="5">
    <source>
        <dbReference type="ARBA" id="ARBA00023235"/>
    </source>
</evidence>
<dbReference type="GO" id="GO:0005524">
    <property type="term" value="F:ATP binding"/>
    <property type="evidence" value="ECO:0007669"/>
    <property type="project" value="UniProtKB-KW"/>
</dbReference>
<evidence type="ECO:0000256" key="4">
    <source>
        <dbReference type="ARBA" id="ARBA00022840"/>
    </source>
</evidence>
<feature type="compositionally biased region" description="Basic and acidic residues" evidence="9">
    <location>
        <begin position="763"/>
        <end position="773"/>
    </location>
</feature>
<dbReference type="InterPro" id="IPR000212">
    <property type="entry name" value="DNA_helicase_UvrD/REP"/>
</dbReference>
<dbReference type="GO" id="GO:0003697">
    <property type="term" value="F:single-stranded DNA binding"/>
    <property type="evidence" value="ECO:0007669"/>
    <property type="project" value="InterPro"/>
</dbReference>
<dbReference type="Pfam" id="PF13361">
    <property type="entry name" value="UvrD_C"/>
    <property type="match status" value="1"/>
</dbReference>
<dbReference type="GO" id="GO:0031297">
    <property type="term" value="P:replication fork processing"/>
    <property type="evidence" value="ECO:0007669"/>
    <property type="project" value="TreeGrafter"/>
</dbReference>
<accession>A0A699GM93</accession>
<feature type="compositionally biased region" description="Acidic residues" evidence="9">
    <location>
        <begin position="486"/>
        <end position="503"/>
    </location>
</feature>
<dbReference type="InterPro" id="IPR027417">
    <property type="entry name" value="P-loop_NTPase"/>
</dbReference>
<dbReference type="SUPFAM" id="SSF52540">
    <property type="entry name" value="P-loop containing nucleoside triphosphate hydrolases"/>
    <property type="match status" value="1"/>
</dbReference>
<evidence type="ECO:0000313" key="14">
    <source>
        <dbReference type="EMBL" id="GEU29195.1"/>
    </source>
</evidence>
<dbReference type="Pfam" id="PF18818">
    <property type="entry name" value="MPTase-PolyVal"/>
    <property type="match status" value="1"/>
</dbReference>
<evidence type="ECO:0000256" key="8">
    <source>
        <dbReference type="ARBA" id="ARBA00048988"/>
    </source>
</evidence>
<dbReference type="PANTHER" id="PTHR11070:SF30">
    <property type="entry name" value="F-BOX DNA HELICASE 1"/>
    <property type="match status" value="1"/>
</dbReference>
<feature type="region of interest" description="Disordered" evidence="9">
    <location>
        <begin position="548"/>
        <end position="577"/>
    </location>
</feature>
<comment type="caution">
    <text evidence="14">The sequence shown here is derived from an EMBL/GenBank/DDBJ whole genome shotgun (WGS) entry which is preliminary data.</text>
</comment>
<comment type="catalytic activity">
    <reaction evidence="6">
        <text>Couples ATP hydrolysis with the unwinding of duplex DNA by translocating in the 3'-5' direction.</text>
        <dbReference type="EC" id="5.6.2.4"/>
    </reaction>
</comment>
<dbReference type="PANTHER" id="PTHR11070">
    <property type="entry name" value="UVRD / RECB / PCRA DNA HELICASE FAMILY MEMBER"/>
    <property type="match status" value="1"/>
</dbReference>
<dbReference type="Gene3D" id="3.40.50.300">
    <property type="entry name" value="P-loop containing nucleotide triphosphate hydrolases"/>
    <property type="match status" value="2"/>
</dbReference>
<feature type="region of interest" description="Disordered" evidence="9">
    <location>
        <begin position="293"/>
        <end position="332"/>
    </location>
</feature>
<dbReference type="InterPro" id="IPR041459">
    <property type="entry name" value="MPTase-PolyVal"/>
</dbReference>
<feature type="domain" description="Polyvalent protein metallopeptidase" evidence="13">
    <location>
        <begin position="150"/>
        <end position="275"/>
    </location>
</feature>
<feature type="region of interest" description="Disordered" evidence="9">
    <location>
        <begin position="463"/>
        <end position="533"/>
    </location>
</feature>
<evidence type="ECO:0000259" key="13">
    <source>
        <dbReference type="Pfam" id="PF18818"/>
    </source>
</evidence>
<dbReference type="EMBL" id="BKCJ010000050">
    <property type="protein sequence ID" value="GEU29195.1"/>
    <property type="molecule type" value="Genomic_DNA"/>
</dbReference>
<comment type="catalytic activity">
    <reaction evidence="8">
        <text>ATP + H2O = ADP + phosphate + H(+)</text>
        <dbReference type="Rhea" id="RHEA:13065"/>
        <dbReference type="ChEBI" id="CHEBI:15377"/>
        <dbReference type="ChEBI" id="CHEBI:15378"/>
        <dbReference type="ChEBI" id="CHEBI:30616"/>
        <dbReference type="ChEBI" id="CHEBI:43474"/>
        <dbReference type="ChEBI" id="CHEBI:456216"/>
        <dbReference type="EC" id="5.6.2.4"/>
    </reaction>
</comment>
<dbReference type="InterPro" id="IPR014017">
    <property type="entry name" value="DNA_helicase_UvrD-like_C"/>
</dbReference>
<evidence type="ECO:0000259" key="12">
    <source>
        <dbReference type="Pfam" id="PF13361"/>
    </source>
</evidence>
<dbReference type="InterPro" id="IPR013610">
    <property type="entry name" value="ArdC_N"/>
</dbReference>
<reference evidence="14" key="1">
    <citation type="journal article" date="2019" name="Sci. Rep.">
        <title>Draft genome of Tanacetum cinerariifolium, the natural source of mosquito coil.</title>
        <authorList>
            <person name="Yamashiro T."/>
            <person name="Shiraishi A."/>
            <person name="Satake H."/>
            <person name="Nakayama K."/>
        </authorList>
    </citation>
    <scope>NUCLEOTIDE SEQUENCE</scope>
</reference>
<sequence length="1586" mass="174423">MKKSPSYCDEVAKKLIALLERGAAPWQKPWASSVRGTAPYNIVSGKRYKGINSLNLMTQPFEDPRWMTFNQAQAKGARVRKNERGTSIQRWIFAEAASTEDAVAGNDQDHALPAASGRRAKMYFTTVFNAEQVIGLDLLQPVQVDFDPIERADHILHLSGATVKHDQLDRAYYAAVADEIHLPTRRQFHSAVDYYVTALHELAHWTGHTSRLDRDILHPFGSEEYAYEELCAEIGSMMLGDELALGHDPGQHAAYVGSWIKVIQNDAMAIFRASNAAEKIRAYVLELGNDGGQATDDRCQTDGDVSDLRTNPSKNPAPSRQREPEKAPEPSGYFDLHTKGCGYMNRIRWVIPKGSGRKAEKFLACAINAVHGKIADPQYSYMDLRVSGEDAINLVSGLLEDSEADRKIFVAFTVGDIYAHTYWRDIREQGRKTGEQEPAAVIKGRLLLITHIKVDDVVVYQRDPGEQSPVGHSDPGDVDPAGGEPSNDDQVNDDPDPMDDDLPFESSGRASEFPGRHGGPARNPPAGRPPEAGNWAAAAPRAVAFAAGPAPAHPPLPPSALVIGRRSGKHKTSHLFSCPRPAPGCWRSAATSGTAQIGPSHFPCSLTDARAERKRISDSCRAPFVRTRNAVPAKLATRCMNIRPDIHPGGVRISAPSSASHHQDIATKGDKRYGYFFEPAACRHGQADQGTGATVAGRAEAFFTAAATAAGNSPPAWVAALSPGEAAGAVSRHYFYMEVMMKMLKRGLEGAAAQPPAKRRSSTRADKPKEDEVCPRLAKRVEECIVRAGQITGTDLAAETGISINRLRAYTQYLEAAGLAHKMRGRKYRAGLWIPARRLPHRSGGSAAVQPLSGPDCAAAGGWRNVGKKYPSSQGLSNVGIVGADGRPKARPGRPRRASEIIVVDENRDCDYTVFRCTLNDHSAQASQPLKLARLFAGGTRQSPPLLRPALRAKLREFFLTEGVAMSNVPFDSLAYSERLQEAGVPAPQAAVHAKTLGEVLSRSVVFPHDLVRLENSLMQKFETGQLKFEASQAKLAAEFEKVRSDTNTICALSGLNRRLENAMSSMTREQKSVVDNDSLLLAVDAFAGTGKTTTLVEYSKCRPDKKILYIAFNKSVASEACTRFPENVQCRTTHSLAYTRVGKRYQEKLGTPQAWEIAQTFQCNTKRAKDALQTLGNWFCSADPVVAAEHLDDELHGDAAGAADVVQLASKVFAAMKDKRSPIKMPHDGYLKIWALELPHLAFDIILLDEAQDTNPVTLDVVMRQDCQKVLVGDRHQGIYGFRRAINAMEKVRADSRVALTQSFRFSQQIAGIASAILADFKAEGKTIVGRADLTNAWAVDRSRQYTIIGRTNAGLFGSAAQLVMDEDVKLHFIGGFDSYVFGKVLDAYFLWADERSRIKNPSIGRFNSFGDFQRYGVEAGDMEIGALVKTVEQYQSQIPRIYEAVKASQVSLQEKANVILTTAHRAKGLEFAQVYMQDDFIELPPERDYDYEEINLLYVALTRAIHAVRLPDSLVQWVSDRAWRQSLTKEPEAAGDPEEWHSLQGEMAEREVWVRKNVEAFDRTAAEVIRFLLQKVDILRDALG</sequence>
<evidence type="ECO:0000256" key="7">
    <source>
        <dbReference type="ARBA" id="ARBA00034808"/>
    </source>
</evidence>
<keyword evidence="4" id="KW-0067">ATP-binding</keyword>
<evidence type="ECO:0000256" key="1">
    <source>
        <dbReference type="ARBA" id="ARBA00022741"/>
    </source>
</evidence>
<evidence type="ECO:0000256" key="3">
    <source>
        <dbReference type="ARBA" id="ARBA00022806"/>
    </source>
</evidence>
<dbReference type="GO" id="GO:0043138">
    <property type="term" value="F:3'-5' DNA helicase activity"/>
    <property type="evidence" value="ECO:0007669"/>
    <property type="project" value="UniProtKB-EC"/>
</dbReference>
<keyword evidence="5" id="KW-0413">Isomerase</keyword>
<dbReference type="Pfam" id="PF12101">
    <property type="entry name" value="DUF3577"/>
    <property type="match status" value="1"/>
</dbReference>
<dbReference type="InterPro" id="IPR014016">
    <property type="entry name" value="UvrD-like_ATP-bd"/>
</dbReference>
<protein>
    <recommendedName>
        <fullName evidence="7">DNA 3'-5' helicase</fullName>
        <ecNumber evidence="7">5.6.2.4</ecNumber>
    </recommendedName>
</protein>
<feature type="region of interest" description="Disordered" evidence="9">
    <location>
        <begin position="750"/>
        <end position="773"/>
    </location>
</feature>
<keyword evidence="3" id="KW-0347">Helicase</keyword>
<organism evidence="14">
    <name type="scientific">Tanacetum cinerariifolium</name>
    <name type="common">Dalmatian daisy</name>
    <name type="synonym">Chrysanthemum cinerariifolium</name>
    <dbReference type="NCBI Taxonomy" id="118510"/>
    <lineage>
        <taxon>Eukaryota</taxon>
        <taxon>Viridiplantae</taxon>
        <taxon>Streptophyta</taxon>
        <taxon>Embryophyta</taxon>
        <taxon>Tracheophyta</taxon>
        <taxon>Spermatophyta</taxon>
        <taxon>Magnoliopsida</taxon>
        <taxon>eudicotyledons</taxon>
        <taxon>Gunneridae</taxon>
        <taxon>Pentapetalae</taxon>
        <taxon>asterids</taxon>
        <taxon>campanulids</taxon>
        <taxon>Asterales</taxon>
        <taxon>Asteraceae</taxon>
        <taxon>Asteroideae</taxon>
        <taxon>Anthemideae</taxon>
        <taxon>Anthemidinae</taxon>
        <taxon>Tanacetum</taxon>
    </lineage>
</organism>
<evidence type="ECO:0000256" key="6">
    <source>
        <dbReference type="ARBA" id="ARBA00034617"/>
    </source>
</evidence>
<name>A0A699GM93_TANCI</name>
<feature type="compositionally biased region" description="Polar residues" evidence="9">
    <location>
        <begin position="308"/>
        <end position="318"/>
    </location>
</feature>
<gene>
    <name evidence="14" type="ORF">Tci_001173</name>
</gene>
<proteinExistence type="predicted"/>
<evidence type="ECO:0000259" key="10">
    <source>
        <dbReference type="Pfam" id="PF00580"/>
    </source>
</evidence>
<keyword evidence="2" id="KW-0378">Hydrolase</keyword>
<feature type="domain" description="N-terminal" evidence="11">
    <location>
        <begin position="8"/>
        <end position="109"/>
    </location>
</feature>
<keyword evidence="1" id="KW-0547">Nucleotide-binding</keyword>
<dbReference type="GO" id="GO:0005634">
    <property type="term" value="C:nucleus"/>
    <property type="evidence" value="ECO:0007669"/>
    <property type="project" value="TreeGrafter"/>
</dbReference>
<dbReference type="GO" id="GO:0000724">
    <property type="term" value="P:double-strand break repair via homologous recombination"/>
    <property type="evidence" value="ECO:0007669"/>
    <property type="project" value="TreeGrafter"/>
</dbReference>
<dbReference type="Pfam" id="PF08401">
    <property type="entry name" value="ArdcN"/>
    <property type="match status" value="1"/>
</dbReference>
<feature type="domain" description="UvrD-like helicase C-terminal" evidence="12">
    <location>
        <begin position="1449"/>
        <end position="1506"/>
    </location>
</feature>
<evidence type="ECO:0000256" key="2">
    <source>
        <dbReference type="ARBA" id="ARBA00022801"/>
    </source>
</evidence>
<feature type="domain" description="UvrD-like helicase ATP-binding" evidence="10">
    <location>
        <begin position="1243"/>
        <end position="1286"/>
    </location>
</feature>